<dbReference type="STRING" id="310781.SAMN05216259_11333"/>
<keyword evidence="3 7" id="KW-0812">Transmembrane</keyword>
<feature type="region of interest" description="Disordered" evidence="6">
    <location>
        <begin position="336"/>
        <end position="356"/>
    </location>
</feature>
<dbReference type="PANTHER" id="PTHR32322">
    <property type="entry name" value="INNER MEMBRANE TRANSPORTER"/>
    <property type="match status" value="1"/>
</dbReference>
<feature type="transmembrane region" description="Helical" evidence="7">
    <location>
        <begin position="140"/>
        <end position="162"/>
    </location>
</feature>
<protein>
    <submittedName>
        <fullName evidence="9">Permease of the drug/metabolite transporter (DMT) superfamily</fullName>
    </submittedName>
</protein>
<feature type="transmembrane region" description="Helical" evidence="7">
    <location>
        <begin position="200"/>
        <end position="219"/>
    </location>
</feature>
<dbReference type="SUPFAM" id="SSF103481">
    <property type="entry name" value="Multidrug resistance efflux transporter EmrE"/>
    <property type="match status" value="2"/>
</dbReference>
<evidence type="ECO:0000259" key="8">
    <source>
        <dbReference type="Pfam" id="PF00892"/>
    </source>
</evidence>
<proteinExistence type="inferred from homology"/>
<dbReference type="Proteomes" id="UP000199341">
    <property type="component" value="Unassembled WGS sequence"/>
</dbReference>
<feature type="transmembrane region" description="Helical" evidence="7">
    <location>
        <begin position="55"/>
        <end position="73"/>
    </location>
</feature>
<organism evidence="9 10">
    <name type="scientific">Actinacidiphila guanduensis</name>
    <dbReference type="NCBI Taxonomy" id="310781"/>
    <lineage>
        <taxon>Bacteria</taxon>
        <taxon>Bacillati</taxon>
        <taxon>Actinomycetota</taxon>
        <taxon>Actinomycetes</taxon>
        <taxon>Kitasatosporales</taxon>
        <taxon>Streptomycetaceae</taxon>
        <taxon>Actinacidiphila</taxon>
    </lineage>
</organism>
<dbReference type="GO" id="GO:0016020">
    <property type="term" value="C:membrane"/>
    <property type="evidence" value="ECO:0007669"/>
    <property type="project" value="UniProtKB-SubCell"/>
</dbReference>
<keyword evidence="4 7" id="KW-1133">Transmembrane helix</keyword>
<dbReference type="InterPro" id="IPR037185">
    <property type="entry name" value="EmrE-like"/>
</dbReference>
<dbReference type="EMBL" id="FNIE01000013">
    <property type="protein sequence ID" value="SDO82007.1"/>
    <property type="molecule type" value="Genomic_DNA"/>
</dbReference>
<keyword evidence="10" id="KW-1185">Reference proteome</keyword>
<dbReference type="OrthoDB" id="5242975at2"/>
<comment type="similarity">
    <text evidence="2">Belongs to the EamA transporter family.</text>
</comment>
<evidence type="ECO:0000256" key="2">
    <source>
        <dbReference type="ARBA" id="ARBA00007362"/>
    </source>
</evidence>
<evidence type="ECO:0000256" key="6">
    <source>
        <dbReference type="SAM" id="MobiDB-lite"/>
    </source>
</evidence>
<dbReference type="RefSeq" id="WP_093787015.1">
    <property type="nucleotide sequence ID" value="NZ_FNIE01000013.1"/>
</dbReference>
<feature type="transmembrane region" description="Helical" evidence="7">
    <location>
        <begin position="174"/>
        <end position="194"/>
    </location>
</feature>
<comment type="subcellular location">
    <subcellularLocation>
        <location evidence="1">Membrane</location>
        <topology evidence="1">Multi-pass membrane protein</topology>
    </subcellularLocation>
</comment>
<dbReference type="AlphaFoldDB" id="A0A1H0MNP8"/>
<feature type="transmembrane region" description="Helical" evidence="7">
    <location>
        <begin position="79"/>
        <end position="103"/>
    </location>
</feature>
<sequence>MSTPAESRSLAVPPVEAPSGAASRAAVESRAAAPAEVAATAGSAVRPALRGLLDWRVRFAALGLVWGFSFLFMKVGNEAFAPLQVTLGRLVFGTAVLAVAVVVKRERLPRSGRTWLHLCVAAFFLNALPFSLFATSEQTISSVLAGMCNAATPLFSMLVSLVALSEDRPSRQRFAGVGVGFVGVLIVLGAWQGFSGEDPKGTVIALTAACSYAVGWAYVRRTLSGGGSSHLAMSTGQLLLGALQVLALTPFVTSMPSSYPLRPVLSVVALGALGTGLAFLVQYGLVAEKGPTIGAMVTYLIPIVATAAGVLLLGESLSWNEPVGAAVTLAGAALTQRRPKPRGRGDTRPASGSGRG</sequence>
<dbReference type="Pfam" id="PF00892">
    <property type="entry name" value="EamA"/>
    <property type="match status" value="2"/>
</dbReference>
<accession>A0A1H0MNP8</accession>
<reference evidence="9 10" key="1">
    <citation type="submission" date="2016-10" db="EMBL/GenBank/DDBJ databases">
        <authorList>
            <person name="de Groot N.N."/>
        </authorList>
    </citation>
    <scope>NUCLEOTIDE SEQUENCE [LARGE SCALE GENOMIC DNA]</scope>
    <source>
        <strain evidence="9 10">CGMCC 4.2022</strain>
    </source>
</reference>
<feature type="transmembrane region" description="Helical" evidence="7">
    <location>
        <begin position="264"/>
        <end position="286"/>
    </location>
</feature>
<evidence type="ECO:0000256" key="4">
    <source>
        <dbReference type="ARBA" id="ARBA00022989"/>
    </source>
</evidence>
<evidence type="ECO:0000256" key="5">
    <source>
        <dbReference type="ARBA" id="ARBA00023136"/>
    </source>
</evidence>
<evidence type="ECO:0000313" key="10">
    <source>
        <dbReference type="Proteomes" id="UP000199341"/>
    </source>
</evidence>
<dbReference type="InterPro" id="IPR050638">
    <property type="entry name" value="AA-Vitamin_Transporters"/>
</dbReference>
<feature type="transmembrane region" description="Helical" evidence="7">
    <location>
        <begin position="293"/>
        <end position="313"/>
    </location>
</feature>
<dbReference type="InterPro" id="IPR000620">
    <property type="entry name" value="EamA_dom"/>
</dbReference>
<feature type="domain" description="EamA" evidence="8">
    <location>
        <begin position="61"/>
        <end position="188"/>
    </location>
</feature>
<name>A0A1H0MNP8_9ACTN</name>
<feature type="transmembrane region" description="Helical" evidence="7">
    <location>
        <begin position="115"/>
        <end position="134"/>
    </location>
</feature>
<feature type="domain" description="EamA" evidence="8">
    <location>
        <begin position="200"/>
        <end position="335"/>
    </location>
</feature>
<evidence type="ECO:0000313" key="9">
    <source>
        <dbReference type="EMBL" id="SDO82007.1"/>
    </source>
</evidence>
<evidence type="ECO:0000256" key="1">
    <source>
        <dbReference type="ARBA" id="ARBA00004141"/>
    </source>
</evidence>
<keyword evidence="5 7" id="KW-0472">Membrane</keyword>
<evidence type="ECO:0000256" key="7">
    <source>
        <dbReference type="SAM" id="Phobius"/>
    </source>
</evidence>
<dbReference type="PANTHER" id="PTHR32322:SF9">
    <property type="entry name" value="AMINO-ACID METABOLITE EFFLUX PUMP-RELATED"/>
    <property type="match status" value="1"/>
</dbReference>
<gene>
    <name evidence="9" type="ORF">SAMN05216259_11333</name>
</gene>
<feature type="transmembrane region" description="Helical" evidence="7">
    <location>
        <begin position="231"/>
        <end position="252"/>
    </location>
</feature>
<evidence type="ECO:0000256" key="3">
    <source>
        <dbReference type="ARBA" id="ARBA00022692"/>
    </source>
</evidence>